<proteinExistence type="predicted"/>
<name>A0AAV5CGB2_ELECO</name>
<dbReference type="PANTHER" id="PTHR38525:SF1">
    <property type="entry name" value="OS03G0824500 PROTEIN"/>
    <property type="match status" value="1"/>
</dbReference>
<dbReference type="Proteomes" id="UP001054889">
    <property type="component" value="Unassembled WGS sequence"/>
</dbReference>
<feature type="region of interest" description="Disordered" evidence="1">
    <location>
        <begin position="38"/>
        <end position="61"/>
    </location>
</feature>
<reference evidence="2" key="2">
    <citation type="submission" date="2021-12" db="EMBL/GenBank/DDBJ databases">
        <title>Resequencing data analysis of finger millet.</title>
        <authorList>
            <person name="Hatakeyama M."/>
            <person name="Aluri S."/>
            <person name="Balachadran M.T."/>
            <person name="Sivarajan S.R."/>
            <person name="Poveda L."/>
            <person name="Shimizu-Inatsugi R."/>
            <person name="Schlapbach R."/>
            <person name="Sreeman S.M."/>
            <person name="Shimizu K.K."/>
        </authorList>
    </citation>
    <scope>NUCLEOTIDE SEQUENCE</scope>
</reference>
<organism evidence="2 3">
    <name type="scientific">Eleusine coracana subsp. coracana</name>
    <dbReference type="NCBI Taxonomy" id="191504"/>
    <lineage>
        <taxon>Eukaryota</taxon>
        <taxon>Viridiplantae</taxon>
        <taxon>Streptophyta</taxon>
        <taxon>Embryophyta</taxon>
        <taxon>Tracheophyta</taxon>
        <taxon>Spermatophyta</taxon>
        <taxon>Magnoliopsida</taxon>
        <taxon>Liliopsida</taxon>
        <taxon>Poales</taxon>
        <taxon>Poaceae</taxon>
        <taxon>PACMAD clade</taxon>
        <taxon>Chloridoideae</taxon>
        <taxon>Cynodonteae</taxon>
        <taxon>Eleusininae</taxon>
        <taxon>Eleusine</taxon>
    </lineage>
</organism>
<keyword evidence="3" id="KW-1185">Reference proteome</keyword>
<reference evidence="2" key="1">
    <citation type="journal article" date="2018" name="DNA Res.">
        <title>Multiple hybrid de novo genome assembly of finger millet, an orphan allotetraploid crop.</title>
        <authorList>
            <person name="Hatakeyama M."/>
            <person name="Aluri S."/>
            <person name="Balachadran M.T."/>
            <person name="Sivarajan S.R."/>
            <person name="Patrignani A."/>
            <person name="Gruter S."/>
            <person name="Poveda L."/>
            <person name="Shimizu-Inatsugi R."/>
            <person name="Baeten J."/>
            <person name="Francoijs K.J."/>
            <person name="Nataraja K.N."/>
            <person name="Reddy Y.A.N."/>
            <person name="Phadnis S."/>
            <person name="Ravikumar R.L."/>
            <person name="Schlapbach R."/>
            <person name="Sreeman S.M."/>
            <person name="Shimizu K.K."/>
        </authorList>
    </citation>
    <scope>NUCLEOTIDE SEQUENCE</scope>
</reference>
<sequence>MKAADAAFKALTAGLGFATLYLAGTFSINVYRGLSWHSEQSVSTPSPPPPPPPPPCRWRGL</sequence>
<evidence type="ECO:0000313" key="3">
    <source>
        <dbReference type="Proteomes" id="UP001054889"/>
    </source>
</evidence>
<gene>
    <name evidence="2" type="primary">ga14008</name>
    <name evidence="2" type="ORF">PR202_ga14008</name>
</gene>
<protein>
    <submittedName>
        <fullName evidence="2">Uncharacterized protein</fullName>
    </submittedName>
</protein>
<accession>A0AAV5CGB2</accession>
<evidence type="ECO:0000256" key="1">
    <source>
        <dbReference type="SAM" id="MobiDB-lite"/>
    </source>
</evidence>
<dbReference type="PANTHER" id="PTHR38525">
    <property type="entry name" value="OS03G0824500 PROTEIN"/>
    <property type="match status" value="1"/>
</dbReference>
<feature type="compositionally biased region" description="Pro residues" evidence="1">
    <location>
        <begin position="45"/>
        <end position="61"/>
    </location>
</feature>
<dbReference type="EMBL" id="BQKI01000006">
    <property type="protein sequence ID" value="GJM97107.1"/>
    <property type="molecule type" value="Genomic_DNA"/>
</dbReference>
<comment type="caution">
    <text evidence="2">The sequence shown here is derived from an EMBL/GenBank/DDBJ whole genome shotgun (WGS) entry which is preliminary data.</text>
</comment>
<evidence type="ECO:0000313" key="2">
    <source>
        <dbReference type="EMBL" id="GJM97107.1"/>
    </source>
</evidence>
<dbReference type="AlphaFoldDB" id="A0AAV5CGB2"/>